<reference evidence="11" key="1">
    <citation type="journal article" date="2019" name="Int. J. Syst. Evol. Microbiol.">
        <title>The Global Catalogue of Microorganisms (GCM) 10K type strain sequencing project: providing services to taxonomists for standard genome sequencing and annotation.</title>
        <authorList>
            <consortium name="The Broad Institute Genomics Platform"/>
            <consortium name="The Broad Institute Genome Sequencing Center for Infectious Disease"/>
            <person name="Wu L."/>
            <person name="Ma J."/>
        </authorList>
    </citation>
    <scope>NUCLEOTIDE SEQUENCE [LARGE SCALE GENOMIC DNA]</scope>
    <source>
        <strain evidence="11">CCUG 60742</strain>
    </source>
</reference>
<dbReference type="RefSeq" id="WP_377143476.1">
    <property type="nucleotide sequence ID" value="NZ_JBHTIA010000009.1"/>
</dbReference>
<dbReference type="Gene3D" id="3.10.50.40">
    <property type="match status" value="2"/>
</dbReference>
<gene>
    <name evidence="10" type="ORF">ACFQZI_14065</name>
</gene>
<feature type="region of interest" description="Disordered" evidence="7">
    <location>
        <begin position="312"/>
        <end position="331"/>
    </location>
</feature>
<evidence type="ECO:0000256" key="1">
    <source>
        <dbReference type="ARBA" id="ARBA00000971"/>
    </source>
</evidence>
<dbReference type="InterPro" id="IPR046357">
    <property type="entry name" value="PPIase_dom_sf"/>
</dbReference>
<dbReference type="EC" id="5.2.1.8" evidence="3 6"/>
<proteinExistence type="inferred from homology"/>
<keyword evidence="4 6" id="KW-0697">Rotamase</keyword>
<evidence type="ECO:0000256" key="8">
    <source>
        <dbReference type="SAM" id="SignalP"/>
    </source>
</evidence>
<feature type="chain" id="PRO_5046204396" description="peptidylprolyl isomerase" evidence="8">
    <location>
        <begin position="21"/>
        <end position="331"/>
    </location>
</feature>
<protein>
    <recommendedName>
        <fullName evidence="3 6">peptidylprolyl isomerase</fullName>
        <ecNumber evidence="3 6">5.2.1.8</ecNumber>
    </recommendedName>
</protein>
<evidence type="ECO:0000256" key="2">
    <source>
        <dbReference type="ARBA" id="ARBA00006577"/>
    </source>
</evidence>
<evidence type="ECO:0000313" key="10">
    <source>
        <dbReference type="EMBL" id="MFD0765984.1"/>
    </source>
</evidence>
<accession>A0ABW2ZIM8</accession>
<dbReference type="EMBL" id="JBHTIA010000009">
    <property type="protein sequence ID" value="MFD0765984.1"/>
    <property type="molecule type" value="Genomic_DNA"/>
</dbReference>
<keyword evidence="11" id="KW-1185">Reference proteome</keyword>
<organism evidence="10 11">
    <name type="scientific">Mucilaginibacter lutimaris</name>
    <dbReference type="NCBI Taxonomy" id="931629"/>
    <lineage>
        <taxon>Bacteria</taxon>
        <taxon>Pseudomonadati</taxon>
        <taxon>Bacteroidota</taxon>
        <taxon>Sphingobacteriia</taxon>
        <taxon>Sphingobacteriales</taxon>
        <taxon>Sphingobacteriaceae</taxon>
        <taxon>Mucilaginibacter</taxon>
    </lineage>
</organism>
<evidence type="ECO:0000313" key="11">
    <source>
        <dbReference type="Proteomes" id="UP001597073"/>
    </source>
</evidence>
<sequence length="331" mass="35727">MKNTIFLGLILCLFGVNANAQFQRTAKGLQYQIISTNPGAKLKQNDIITFNAIQATETDSVLFSTYKQGQPVKTQVHPSTNIADLMDIFSLMSVNDSAIVKVPVDSIFKGHETEMPPIFKKGANLIFKLKILGVQTLEEAMAERNAAMEKLKAEGEKLKAGEASSIQAYIKNKGLVTKVTPSGLQYVVKLAGAKPKPLNGDTVYVNYTGRTLDGKMFDSSVEADAKAGGLNQPGRTYEPISFALGTGRVIKGWDEGLALLNEGSKATFIIPSALAYGDRGAGADIKPYSTLLFDVELVKVARVKHTPVKPAAKAPIKKAPLKKRTAVKKKN</sequence>
<name>A0ABW2ZIM8_9SPHI</name>
<evidence type="ECO:0000259" key="9">
    <source>
        <dbReference type="PROSITE" id="PS50059"/>
    </source>
</evidence>
<comment type="catalytic activity">
    <reaction evidence="1 6">
        <text>[protein]-peptidylproline (omega=180) = [protein]-peptidylproline (omega=0)</text>
        <dbReference type="Rhea" id="RHEA:16237"/>
        <dbReference type="Rhea" id="RHEA-COMP:10747"/>
        <dbReference type="Rhea" id="RHEA-COMP:10748"/>
        <dbReference type="ChEBI" id="CHEBI:83833"/>
        <dbReference type="ChEBI" id="CHEBI:83834"/>
        <dbReference type="EC" id="5.2.1.8"/>
    </reaction>
</comment>
<keyword evidence="8" id="KW-0732">Signal</keyword>
<dbReference type="GO" id="GO:0003755">
    <property type="term" value="F:peptidyl-prolyl cis-trans isomerase activity"/>
    <property type="evidence" value="ECO:0007669"/>
    <property type="project" value="UniProtKB-EC"/>
</dbReference>
<feature type="compositionally biased region" description="Basic residues" evidence="7">
    <location>
        <begin position="315"/>
        <end position="331"/>
    </location>
</feature>
<keyword evidence="5 6" id="KW-0413">Isomerase</keyword>
<dbReference type="InterPro" id="IPR001179">
    <property type="entry name" value="PPIase_FKBP_dom"/>
</dbReference>
<evidence type="ECO:0000256" key="6">
    <source>
        <dbReference type="PROSITE-ProRule" id="PRU00277"/>
    </source>
</evidence>
<feature type="domain" description="PPIase FKBP-type" evidence="9">
    <location>
        <begin position="200"/>
        <end position="301"/>
    </location>
</feature>
<comment type="caution">
    <text evidence="10">The sequence shown here is derived from an EMBL/GenBank/DDBJ whole genome shotgun (WGS) entry which is preliminary data.</text>
</comment>
<evidence type="ECO:0000256" key="7">
    <source>
        <dbReference type="SAM" id="MobiDB-lite"/>
    </source>
</evidence>
<evidence type="ECO:0000256" key="5">
    <source>
        <dbReference type="ARBA" id="ARBA00023235"/>
    </source>
</evidence>
<dbReference type="PROSITE" id="PS50059">
    <property type="entry name" value="FKBP_PPIASE"/>
    <property type="match status" value="1"/>
</dbReference>
<comment type="similarity">
    <text evidence="2">Belongs to the FKBP-type PPIase family.</text>
</comment>
<dbReference type="Proteomes" id="UP001597073">
    <property type="component" value="Unassembled WGS sequence"/>
</dbReference>
<feature type="signal peptide" evidence="8">
    <location>
        <begin position="1"/>
        <end position="20"/>
    </location>
</feature>
<evidence type="ECO:0000256" key="4">
    <source>
        <dbReference type="ARBA" id="ARBA00023110"/>
    </source>
</evidence>
<dbReference type="Pfam" id="PF00254">
    <property type="entry name" value="FKBP_C"/>
    <property type="match status" value="2"/>
</dbReference>
<dbReference type="SUPFAM" id="SSF54534">
    <property type="entry name" value="FKBP-like"/>
    <property type="match status" value="2"/>
</dbReference>
<evidence type="ECO:0000256" key="3">
    <source>
        <dbReference type="ARBA" id="ARBA00013194"/>
    </source>
</evidence>
<dbReference type="PANTHER" id="PTHR43811">
    <property type="entry name" value="FKBP-TYPE PEPTIDYL-PROLYL CIS-TRANS ISOMERASE FKPA"/>
    <property type="match status" value="1"/>
</dbReference>
<dbReference type="PANTHER" id="PTHR43811:SF19">
    <property type="entry name" value="39 KDA FK506-BINDING NUCLEAR PROTEIN"/>
    <property type="match status" value="1"/>
</dbReference>